<sequence length="530" mass="60611">MSVVELRIALKNIPTLDVLSKSDPQVYLLLQTSYGIWNEYPHCKTEIIKNNNNPRFATPLILDYHFEELQRIKLIVVDVDKFDNPKWQAQEFVGEFITDIGSILGRQRGIMQGNLTRRVGEKRGEIIIAAREVRNENSKKYKFHISGYNFPISSFITKEKTYYEIVRITEENELTVYRSNSSNSKNPEWEPMHLSENDLWNNVNDSDKIGFKCFKNGRKDPKILCNKIWSIDDFIKNSGSLQRIILEKHGEIRLSYKKEKTFLDYIEGGLEIQLSIAVDFTASNYDRGIDLHGLYSKKSEYESAIHLVGTILEKYDSDDNIPVYGFGGRFYGNSKTSHNFLLTNDGSSHGTGISKAIDIYKHSLKNVNLSGPTNFSPIIRTISDNLKELASMQKNVYGILLIITDGIISDLDNTIEAIMDATIYPLSIVIVGVGNADFSNMKLLDDQLLSRKWDSNLRPRDIVHFVRMNDFVRDNINIDLPKAVLKEIPGQIMEYMKINNIEPKGLKKSDMYNDLFASSPPPYTSENNSQ</sequence>
<dbReference type="SUPFAM" id="SSF53300">
    <property type="entry name" value="vWA-like"/>
    <property type="match status" value="1"/>
</dbReference>
<evidence type="ECO:0000313" key="4">
    <source>
        <dbReference type="EMBL" id="CAG8454394.1"/>
    </source>
</evidence>
<comment type="similarity">
    <text evidence="1">Belongs to the copine family.</text>
</comment>
<dbReference type="InterPro" id="IPR002035">
    <property type="entry name" value="VWF_A"/>
</dbReference>
<protein>
    <submittedName>
        <fullName evidence="4">21824_t:CDS:1</fullName>
    </submittedName>
</protein>
<reference evidence="4" key="1">
    <citation type="submission" date="2021-06" db="EMBL/GenBank/DDBJ databases">
        <authorList>
            <person name="Kallberg Y."/>
            <person name="Tangrot J."/>
            <person name="Rosling A."/>
        </authorList>
    </citation>
    <scope>NUCLEOTIDE SEQUENCE</scope>
    <source>
        <strain evidence="4">FL966</strain>
    </source>
</reference>
<dbReference type="GO" id="GO:0071277">
    <property type="term" value="P:cellular response to calcium ion"/>
    <property type="evidence" value="ECO:0007669"/>
    <property type="project" value="TreeGrafter"/>
</dbReference>
<dbReference type="InterPro" id="IPR036465">
    <property type="entry name" value="vWFA_dom_sf"/>
</dbReference>
<dbReference type="Gene3D" id="2.60.40.150">
    <property type="entry name" value="C2 domain"/>
    <property type="match status" value="1"/>
</dbReference>
<comment type="caution">
    <text evidence="4">The sequence shown here is derived from an EMBL/GenBank/DDBJ whole genome shotgun (WGS) entry which is preliminary data.</text>
</comment>
<dbReference type="InterPro" id="IPR045052">
    <property type="entry name" value="Copine"/>
</dbReference>
<dbReference type="GO" id="GO:0005886">
    <property type="term" value="C:plasma membrane"/>
    <property type="evidence" value="ECO:0007669"/>
    <property type="project" value="TreeGrafter"/>
</dbReference>
<dbReference type="Proteomes" id="UP000789759">
    <property type="component" value="Unassembled WGS sequence"/>
</dbReference>
<dbReference type="GO" id="GO:0005544">
    <property type="term" value="F:calcium-dependent phospholipid binding"/>
    <property type="evidence" value="ECO:0007669"/>
    <property type="project" value="InterPro"/>
</dbReference>
<feature type="domain" description="VWFA" evidence="3">
    <location>
        <begin position="273"/>
        <end position="488"/>
    </location>
</feature>
<evidence type="ECO:0000259" key="3">
    <source>
        <dbReference type="PROSITE" id="PS50234"/>
    </source>
</evidence>
<proteinExistence type="inferred from homology"/>
<keyword evidence="5" id="KW-1185">Reference proteome</keyword>
<accession>A0A9N8VFQ3</accession>
<evidence type="ECO:0000259" key="2">
    <source>
        <dbReference type="PROSITE" id="PS50004"/>
    </source>
</evidence>
<dbReference type="PROSITE" id="PS50004">
    <property type="entry name" value="C2"/>
    <property type="match status" value="1"/>
</dbReference>
<dbReference type="InterPro" id="IPR035892">
    <property type="entry name" value="C2_domain_sf"/>
</dbReference>
<organism evidence="4 5">
    <name type="scientific">Cetraspora pellucida</name>
    <dbReference type="NCBI Taxonomy" id="1433469"/>
    <lineage>
        <taxon>Eukaryota</taxon>
        <taxon>Fungi</taxon>
        <taxon>Fungi incertae sedis</taxon>
        <taxon>Mucoromycota</taxon>
        <taxon>Glomeromycotina</taxon>
        <taxon>Glomeromycetes</taxon>
        <taxon>Diversisporales</taxon>
        <taxon>Gigasporaceae</taxon>
        <taxon>Cetraspora</taxon>
    </lineage>
</organism>
<dbReference type="InterPro" id="IPR010734">
    <property type="entry name" value="Copine_C"/>
</dbReference>
<dbReference type="OrthoDB" id="5855668at2759"/>
<dbReference type="PANTHER" id="PTHR10857:SF106">
    <property type="entry name" value="C2 DOMAIN-CONTAINING PROTEIN"/>
    <property type="match status" value="1"/>
</dbReference>
<dbReference type="EMBL" id="CAJVQA010000077">
    <property type="protein sequence ID" value="CAG8454394.1"/>
    <property type="molecule type" value="Genomic_DNA"/>
</dbReference>
<dbReference type="AlphaFoldDB" id="A0A9N8VFQ3"/>
<gene>
    <name evidence="4" type="ORF">CPELLU_LOCUS311</name>
</gene>
<evidence type="ECO:0000313" key="5">
    <source>
        <dbReference type="Proteomes" id="UP000789759"/>
    </source>
</evidence>
<dbReference type="Pfam" id="PF07002">
    <property type="entry name" value="Copine"/>
    <property type="match status" value="1"/>
</dbReference>
<dbReference type="InterPro" id="IPR000008">
    <property type="entry name" value="C2_dom"/>
</dbReference>
<evidence type="ECO:0000256" key="1">
    <source>
        <dbReference type="ARBA" id="ARBA00009048"/>
    </source>
</evidence>
<dbReference type="Pfam" id="PF00168">
    <property type="entry name" value="C2"/>
    <property type="match status" value="1"/>
</dbReference>
<name>A0A9N8VFQ3_9GLOM</name>
<dbReference type="SMART" id="SM00239">
    <property type="entry name" value="C2"/>
    <property type="match status" value="1"/>
</dbReference>
<dbReference type="CDD" id="cd04048">
    <property type="entry name" value="C2A_Copine"/>
    <property type="match status" value="1"/>
</dbReference>
<feature type="domain" description="C2" evidence="2">
    <location>
        <begin position="1"/>
        <end position="114"/>
    </location>
</feature>
<dbReference type="PANTHER" id="PTHR10857">
    <property type="entry name" value="COPINE"/>
    <property type="match status" value="1"/>
</dbReference>
<dbReference type="Gene3D" id="3.40.50.410">
    <property type="entry name" value="von Willebrand factor, type A domain"/>
    <property type="match status" value="1"/>
</dbReference>
<dbReference type="SMART" id="SM00327">
    <property type="entry name" value="VWA"/>
    <property type="match status" value="1"/>
</dbReference>
<dbReference type="SUPFAM" id="SSF49562">
    <property type="entry name" value="C2 domain (Calcium/lipid-binding domain, CaLB)"/>
    <property type="match status" value="1"/>
</dbReference>
<dbReference type="PROSITE" id="PS50234">
    <property type="entry name" value="VWFA"/>
    <property type="match status" value="1"/>
</dbReference>